<dbReference type="InterPro" id="IPR032466">
    <property type="entry name" value="Metal_Hydrolase"/>
</dbReference>
<dbReference type="SUPFAM" id="SSF51338">
    <property type="entry name" value="Composite domain of metallo-dependent hydrolases"/>
    <property type="match status" value="1"/>
</dbReference>
<dbReference type="CDD" id="cd01300">
    <property type="entry name" value="YtcJ_like"/>
    <property type="match status" value="1"/>
</dbReference>
<dbReference type="Pfam" id="PF07969">
    <property type="entry name" value="Amidohydro_3"/>
    <property type="match status" value="1"/>
</dbReference>
<dbReference type="GO" id="GO:0016810">
    <property type="term" value="F:hydrolase activity, acting on carbon-nitrogen (but not peptide) bonds"/>
    <property type="evidence" value="ECO:0007669"/>
    <property type="project" value="InterPro"/>
</dbReference>
<reference evidence="3" key="1">
    <citation type="submission" date="2016-10" db="EMBL/GenBank/DDBJ databases">
        <authorList>
            <person name="Varghese N."/>
            <person name="Submissions S."/>
        </authorList>
    </citation>
    <scope>NUCLEOTIDE SEQUENCE [LARGE SCALE GENOMIC DNA]</scope>
    <source>
        <strain evidence="3">CL127</strain>
    </source>
</reference>
<sequence>MSETADLIIIGGRIFDGRVRTDDTAVAVRDGRIVRVGSDADVLELRGRATRVLNASGGLIHPGFVDAHIHAASAGAERLSLDLTPATTVDETLDLIRAAARESDAEWLTGGGWSHDLFPLPTRHQLDAIEPDRPIVLIDAGHHTLWVNSRALEIAGVDRHTADPHNGVICRDDDGDPVGYLNETATELVGRFVPPASTEEIHAGILNAQDYLWSLGVTGWHEAILGDYNSQADCTPGYVRAIADGTLRSDVSGALWIPPGLTAPDVPKLVARFAELRRRNAAAGFATSTAKAMIDGVPHGGTAALLEPYCTHSHDGSTGELHFTEDAVRAFITQLDAAGFALHLHVMGDRGIRVALDAIEEARATNGTGPRHHIAHLSMVHPQDARRFGPLGVTANIQGLWAAPDAFAAIMIGEERMLQGYPFRTMADAGADLAMGSDWPVSSADPWLAIHVTVNRWSPEPIPESSGERAGFVDTLDAEHQSLTLTQALGAYTSGSTSLVLGRPGRVQVGERADLAVATTDPFGLEPSAIATVRNAATVVRGELVFVRE</sequence>
<dbReference type="Gene3D" id="3.20.20.140">
    <property type="entry name" value="Metal-dependent hydrolases"/>
    <property type="match status" value="1"/>
</dbReference>
<accession>A0A1I6G7I4</accession>
<evidence type="ECO:0000313" key="3">
    <source>
        <dbReference type="Proteomes" id="UP000198877"/>
    </source>
</evidence>
<dbReference type="RefSeq" id="WP_091477047.1">
    <property type="nucleotide sequence ID" value="NZ_FOYR01000001.1"/>
</dbReference>
<proteinExistence type="predicted"/>
<feature type="domain" description="Amidohydrolase 3" evidence="1">
    <location>
        <begin position="51"/>
        <end position="546"/>
    </location>
</feature>
<dbReference type="SUPFAM" id="SSF51556">
    <property type="entry name" value="Metallo-dependent hydrolases"/>
    <property type="match status" value="1"/>
</dbReference>
<dbReference type="Gene3D" id="2.30.40.10">
    <property type="entry name" value="Urease, subunit C, domain 1"/>
    <property type="match status" value="1"/>
</dbReference>
<evidence type="ECO:0000313" key="2">
    <source>
        <dbReference type="EMBL" id="SFR38152.1"/>
    </source>
</evidence>
<dbReference type="PANTHER" id="PTHR22642">
    <property type="entry name" value="IMIDAZOLONEPROPIONASE"/>
    <property type="match status" value="1"/>
</dbReference>
<dbReference type="InterPro" id="IPR013108">
    <property type="entry name" value="Amidohydro_3"/>
</dbReference>
<dbReference type="InterPro" id="IPR033932">
    <property type="entry name" value="YtcJ-like"/>
</dbReference>
<name>A0A1I6G7I4_9MICO</name>
<dbReference type="EMBL" id="FOYR01000001">
    <property type="protein sequence ID" value="SFR38152.1"/>
    <property type="molecule type" value="Genomic_DNA"/>
</dbReference>
<evidence type="ECO:0000259" key="1">
    <source>
        <dbReference type="Pfam" id="PF07969"/>
    </source>
</evidence>
<gene>
    <name evidence="2" type="ORF">SAMN04488591_0843</name>
</gene>
<protein>
    <recommendedName>
        <fullName evidence="1">Amidohydrolase 3 domain-containing protein</fullName>
    </recommendedName>
</protein>
<dbReference type="AlphaFoldDB" id="A0A1I6G7I4"/>
<dbReference type="PANTHER" id="PTHR22642:SF2">
    <property type="entry name" value="PROTEIN LONG AFTER FAR-RED 3"/>
    <property type="match status" value="1"/>
</dbReference>
<organism evidence="2 3">
    <name type="scientific">Microbacterium azadirachtae</name>
    <dbReference type="NCBI Taxonomy" id="582680"/>
    <lineage>
        <taxon>Bacteria</taxon>
        <taxon>Bacillati</taxon>
        <taxon>Actinomycetota</taxon>
        <taxon>Actinomycetes</taxon>
        <taxon>Micrococcales</taxon>
        <taxon>Microbacteriaceae</taxon>
        <taxon>Microbacterium</taxon>
    </lineage>
</organism>
<dbReference type="InterPro" id="IPR011059">
    <property type="entry name" value="Metal-dep_hydrolase_composite"/>
</dbReference>
<dbReference type="Gene3D" id="3.10.310.70">
    <property type="match status" value="1"/>
</dbReference>
<dbReference type="Proteomes" id="UP000198877">
    <property type="component" value="Unassembled WGS sequence"/>
</dbReference>